<name>G3JCG2_CORMM</name>
<evidence type="ECO:0000313" key="2">
    <source>
        <dbReference type="Proteomes" id="UP000001610"/>
    </source>
</evidence>
<proteinExistence type="predicted"/>
<dbReference type="VEuPathDB" id="FungiDB:CCM_02894"/>
<sequence>MWNVEVGLSSLSHVVSIPGSFESTRPPYGATKDSGNYHPDKATTNHSLTCSDVSTPYRCKHLLQTATGWRATMHQLFPSPCAYPYIYICFTKNLQFVLVLVTGEGQHLLITYKPPTTSYSFRPTGATRKEISNLTHHEVMMDHEAPYNVAGATNELLLWDWAGRGIKLGDRPASLASNV</sequence>
<dbReference type="InParanoid" id="G3JCG2"/>
<reference evidence="1 2" key="1">
    <citation type="journal article" date="2011" name="Genome Biol.">
        <title>Genome sequence of the insect pathogenic fungus Cordyceps militaris, a valued traditional Chinese medicine.</title>
        <authorList>
            <person name="Zheng P."/>
            <person name="Xia Y."/>
            <person name="Xiao G."/>
            <person name="Xiong C."/>
            <person name="Hu X."/>
            <person name="Zhang S."/>
            <person name="Zheng H."/>
            <person name="Huang Y."/>
            <person name="Zhou Y."/>
            <person name="Wang S."/>
            <person name="Zhao G.P."/>
            <person name="Liu X."/>
            <person name="St Leger R.J."/>
            <person name="Wang C."/>
        </authorList>
    </citation>
    <scope>NUCLEOTIDE SEQUENCE [LARGE SCALE GENOMIC DNA]</scope>
    <source>
        <strain evidence="1 2">CM01</strain>
    </source>
</reference>
<keyword evidence="2" id="KW-1185">Reference proteome</keyword>
<dbReference type="GeneID" id="18164921"/>
<evidence type="ECO:0000313" key="1">
    <source>
        <dbReference type="EMBL" id="EGX94623.1"/>
    </source>
</evidence>
<dbReference type="RefSeq" id="XP_006668109.1">
    <property type="nucleotide sequence ID" value="XM_006668046.1"/>
</dbReference>
<gene>
    <name evidence="1" type="ORF">CCM_02894</name>
</gene>
<dbReference type="KEGG" id="cmt:CCM_02894"/>
<protein>
    <submittedName>
        <fullName evidence="1">Uncharacterized protein</fullName>
    </submittedName>
</protein>
<dbReference type="AlphaFoldDB" id="G3JCG2"/>
<accession>G3JCG2</accession>
<dbReference type="HOGENOM" id="CLU_1503365_0_0_1"/>
<dbReference type="Proteomes" id="UP000001610">
    <property type="component" value="Unassembled WGS sequence"/>
</dbReference>
<organism evidence="1 2">
    <name type="scientific">Cordyceps militaris (strain CM01)</name>
    <name type="common">Caterpillar fungus</name>
    <dbReference type="NCBI Taxonomy" id="983644"/>
    <lineage>
        <taxon>Eukaryota</taxon>
        <taxon>Fungi</taxon>
        <taxon>Dikarya</taxon>
        <taxon>Ascomycota</taxon>
        <taxon>Pezizomycotina</taxon>
        <taxon>Sordariomycetes</taxon>
        <taxon>Hypocreomycetidae</taxon>
        <taxon>Hypocreales</taxon>
        <taxon>Cordycipitaceae</taxon>
        <taxon>Cordyceps</taxon>
    </lineage>
</organism>
<dbReference type="EMBL" id="JH126400">
    <property type="protein sequence ID" value="EGX94623.1"/>
    <property type="molecule type" value="Genomic_DNA"/>
</dbReference>